<dbReference type="SUPFAM" id="SSF69287">
    <property type="entry name" value="Urease metallochaperone UreE, N-terminal domain"/>
    <property type="match status" value="1"/>
</dbReference>
<gene>
    <name evidence="1" type="ORF">HC246_22705</name>
</gene>
<sequence length="170" mass="18728">MTVLTETYLGNQEIDKSLQQQVLQAQQAGTLLEVYLQPEDSGKGRIHAFSTTGIELGIIKSREQSLGTGDLFAMQSGQLLLVNLTGQTVMTLSVSGDVSKHAIDLIYLGHVLGNHHWPILVNGDRIYVEMVADRAVMEATVKNVNIPNLCIDYEVRSSTNQIQFSSHSHH</sequence>
<protein>
    <submittedName>
        <fullName evidence="1">Urease accessory protein UreE</fullName>
    </submittedName>
</protein>
<reference evidence="1 2" key="1">
    <citation type="submission" date="2020-03" db="EMBL/GenBank/DDBJ databases">
        <title>Draft Genome Sequence of 2-Methylisoborneol Producing Pseudanabaena yagii Strain GIHE-NHR1 Isolated from North Han River in South Korea.</title>
        <authorList>
            <person name="Jeong J."/>
        </authorList>
    </citation>
    <scope>NUCLEOTIDE SEQUENCE [LARGE SCALE GENOMIC DNA]</scope>
    <source>
        <strain evidence="1 2">GIHE-NHR1</strain>
    </source>
</reference>
<dbReference type="InterPro" id="IPR036118">
    <property type="entry name" value="UreE_N_sf"/>
</dbReference>
<dbReference type="Proteomes" id="UP000738376">
    <property type="component" value="Unassembled WGS sequence"/>
</dbReference>
<comment type="caution">
    <text evidence="1">The sequence shown here is derived from an EMBL/GenBank/DDBJ whole genome shotgun (WGS) entry which is preliminary data.</text>
</comment>
<organism evidence="1 2">
    <name type="scientific">Pseudanabaena yagii GIHE-NHR1</name>
    <dbReference type="NCBI Taxonomy" id="2722753"/>
    <lineage>
        <taxon>Bacteria</taxon>
        <taxon>Bacillati</taxon>
        <taxon>Cyanobacteriota</taxon>
        <taxon>Cyanophyceae</taxon>
        <taxon>Pseudanabaenales</taxon>
        <taxon>Pseudanabaenaceae</taxon>
        <taxon>Pseudanabaena</taxon>
        <taxon>Pseudanabaena yagii</taxon>
    </lineage>
</organism>
<accession>A0ABX1LX45</accession>
<dbReference type="EMBL" id="JAAVJL010000004">
    <property type="protein sequence ID" value="NMF60758.1"/>
    <property type="molecule type" value="Genomic_DNA"/>
</dbReference>
<evidence type="ECO:0000313" key="2">
    <source>
        <dbReference type="Proteomes" id="UP000738376"/>
    </source>
</evidence>
<evidence type="ECO:0000313" key="1">
    <source>
        <dbReference type="EMBL" id="NMF60758.1"/>
    </source>
</evidence>
<keyword evidence="2" id="KW-1185">Reference proteome</keyword>
<proteinExistence type="predicted"/>
<name>A0ABX1LX45_9CYAN</name>
<dbReference type="RefSeq" id="WP_169365703.1">
    <property type="nucleotide sequence ID" value="NZ_JAAVJL010000004.1"/>
</dbReference>